<dbReference type="Proteomes" id="UP000681340">
    <property type="component" value="Unassembled WGS sequence"/>
</dbReference>
<dbReference type="AlphaFoldDB" id="A0A919VTX8"/>
<evidence type="ECO:0000313" key="1">
    <source>
        <dbReference type="EMBL" id="GIM76466.1"/>
    </source>
</evidence>
<evidence type="ECO:0000313" key="2">
    <source>
        <dbReference type="Proteomes" id="UP000681340"/>
    </source>
</evidence>
<keyword evidence="2" id="KW-1185">Reference proteome</keyword>
<organism evidence="1 2">
    <name type="scientific">Actinoplanes auranticolor</name>
    <dbReference type="NCBI Taxonomy" id="47988"/>
    <lineage>
        <taxon>Bacteria</taxon>
        <taxon>Bacillati</taxon>
        <taxon>Actinomycetota</taxon>
        <taxon>Actinomycetes</taxon>
        <taxon>Micromonosporales</taxon>
        <taxon>Micromonosporaceae</taxon>
        <taxon>Actinoplanes</taxon>
    </lineage>
</organism>
<proteinExistence type="predicted"/>
<protein>
    <submittedName>
        <fullName evidence="1">Uncharacterized protein</fullName>
    </submittedName>
</protein>
<dbReference type="EMBL" id="BOQL01000062">
    <property type="protein sequence ID" value="GIM76466.1"/>
    <property type="molecule type" value="Genomic_DNA"/>
</dbReference>
<sequence length="71" mass="7840">MLNSVFAAVGHIKFQLEGHYRQDEPPLCAVVPVTLKPLAYLVGGRHHLPLGRPTVCPSTIAAVRSRVNRKR</sequence>
<accession>A0A919VTX8</accession>
<comment type="caution">
    <text evidence="1">The sequence shown here is derived from an EMBL/GenBank/DDBJ whole genome shotgun (WGS) entry which is preliminary data.</text>
</comment>
<name>A0A919VTX8_9ACTN</name>
<gene>
    <name evidence="1" type="ORF">Aau02nite_71000</name>
</gene>
<reference evidence="1" key="1">
    <citation type="submission" date="2021-03" db="EMBL/GenBank/DDBJ databases">
        <title>Whole genome shotgun sequence of Actinoplanes auranticolor NBRC 12245.</title>
        <authorList>
            <person name="Komaki H."/>
            <person name="Tamura T."/>
        </authorList>
    </citation>
    <scope>NUCLEOTIDE SEQUENCE</scope>
    <source>
        <strain evidence="1">NBRC 12245</strain>
    </source>
</reference>